<gene>
    <name evidence="2" type="ORF">LEMA_P091140.1</name>
</gene>
<dbReference type="RefSeq" id="XP_003841184.1">
    <property type="nucleotide sequence ID" value="XM_003841136.1"/>
</dbReference>
<dbReference type="EMBL" id="FP929132">
    <property type="protein sequence ID" value="CBX97705.1"/>
    <property type="molecule type" value="Genomic_DNA"/>
</dbReference>
<organism evidence="3">
    <name type="scientific">Leptosphaeria maculans (strain JN3 / isolate v23.1.3 / race Av1-4-5-6-7-8)</name>
    <name type="common">Blackleg fungus</name>
    <name type="synonym">Phoma lingam</name>
    <dbReference type="NCBI Taxonomy" id="985895"/>
    <lineage>
        <taxon>Eukaryota</taxon>
        <taxon>Fungi</taxon>
        <taxon>Dikarya</taxon>
        <taxon>Ascomycota</taxon>
        <taxon>Pezizomycotina</taxon>
        <taxon>Dothideomycetes</taxon>
        <taxon>Pleosporomycetidae</taxon>
        <taxon>Pleosporales</taxon>
        <taxon>Pleosporineae</taxon>
        <taxon>Leptosphaeriaceae</taxon>
        <taxon>Plenodomus</taxon>
        <taxon>Plenodomus lingam/Leptosphaeria maculans species complex</taxon>
    </lineage>
</organism>
<dbReference type="VEuPathDB" id="FungiDB:LEMA_P091140.1"/>
<accession>E5A1Y8</accession>
<evidence type="ECO:0000313" key="3">
    <source>
        <dbReference type="Proteomes" id="UP000002668"/>
    </source>
</evidence>
<dbReference type="eggNOG" id="ENOG502SX7S">
    <property type="taxonomic scope" value="Eukaryota"/>
</dbReference>
<dbReference type="AlphaFoldDB" id="E5A1Y8"/>
<dbReference type="OrthoDB" id="3941101at2759"/>
<protein>
    <submittedName>
        <fullName evidence="2">Predicted protein</fullName>
    </submittedName>
</protein>
<keyword evidence="3" id="KW-1185">Reference proteome</keyword>
<sequence length="356" mass="39421">MGVSQRVFTVGAVNGGSGGEPATVQAHLLPDIATNATPNAQPPKTSRTLASSSNGSVIVIVITSPPTLLRRHEHYVSHNGDAPAQSPKFISCRLACGALAQRPDPSDSIMTTRQRLSLLDLDVDHDEELPGYEESTAPAYDSGTFDEPILTYHLRQYDRKIQILVAYGPCSSTSYRITTNGFRLFTKKPDMEVLYTSHEMRQRRLASMNFDDDGPLPWRPRAHFDHVASNGTRRTYNMESPNFADWTYAIENRNYTWALNVAPVSLVLTEVGSTVVIARFIYSAKGTSAMRGGEVGELWIYRDTLIMEQDGLDKAVCGLMVSLHHLKKMGRHYSNKTAEQGRRGSVTRAMRSLEGS</sequence>
<dbReference type="GeneID" id="13281835"/>
<dbReference type="Proteomes" id="UP000002668">
    <property type="component" value="Genome"/>
</dbReference>
<reference evidence="3" key="1">
    <citation type="journal article" date="2011" name="Nat. Commun.">
        <title>Effector diversification within compartments of the Leptosphaeria maculans genome affected by Repeat-Induced Point mutations.</title>
        <authorList>
            <person name="Rouxel T."/>
            <person name="Grandaubert J."/>
            <person name="Hane J.K."/>
            <person name="Hoede C."/>
            <person name="van de Wouw A.P."/>
            <person name="Couloux A."/>
            <person name="Dominguez V."/>
            <person name="Anthouard V."/>
            <person name="Bally P."/>
            <person name="Bourras S."/>
            <person name="Cozijnsen A.J."/>
            <person name="Ciuffetti L.M."/>
            <person name="Degrave A."/>
            <person name="Dilmaghani A."/>
            <person name="Duret L."/>
            <person name="Fudal I."/>
            <person name="Goodwin S.B."/>
            <person name="Gout L."/>
            <person name="Glaser N."/>
            <person name="Linglin J."/>
            <person name="Kema G.H.J."/>
            <person name="Lapalu N."/>
            <person name="Lawrence C.B."/>
            <person name="May K."/>
            <person name="Meyer M."/>
            <person name="Ollivier B."/>
            <person name="Poulain J."/>
            <person name="Schoch C.L."/>
            <person name="Simon A."/>
            <person name="Spatafora J.W."/>
            <person name="Stachowiak A."/>
            <person name="Turgeon B.G."/>
            <person name="Tyler B.M."/>
            <person name="Vincent D."/>
            <person name="Weissenbach J."/>
            <person name="Amselem J."/>
            <person name="Quesneville H."/>
            <person name="Oliver R.P."/>
            <person name="Wincker P."/>
            <person name="Balesdent M.-H."/>
            <person name="Howlett B.J."/>
        </authorList>
    </citation>
    <scope>NUCLEOTIDE SEQUENCE [LARGE SCALE GENOMIC DNA]</scope>
    <source>
        <strain evidence="3">JN3 / isolate v23.1.3 / race Av1-4-5-6-7-8</strain>
    </source>
</reference>
<evidence type="ECO:0000313" key="2">
    <source>
        <dbReference type="EMBL" id="CBX97705.1"/>
    </source>
</evidence>
<dbReference type="InParanoid" id="E5A1Y8"/>
<feature type="region of interest" description="Disordered" evidence="1">
    <location>
        <begin position="334"/>
        <end position="356"/>
    </location>
</feature>
<evidence type="ECO:0000256" key="1">
    <source>
        <dbReference type="SAM" id="MobiDB-lite"/>
    </source>
</evidence>
<name>E5A1Y8_LEPMJ</name>
<proteinExistence type="predicted"/>
<dbReference type="HOGENOM" id="CLU_066680_0_0_1"/>